<dbReference type="Proteomes" id="UP000636960">
    <property type="component" value="Unassembled WGS sequence"/>
</dbReference>
<feature type="region of interest" description="Disordered" evidence="1">
    <location>
        <begin position="59"/>
        <end position="101"/>
    </location>
</feature>
<keyword evidence="3" id="KW-1185">Reference proteome</keyword>
<evidence type="ECO:0000313" key="2">
    <source>
        <dbReference type="EMBL" id="GIE96333.1"/>
    </source>
</evidence>
<sequence length="101" mass="10261">MEAGPPDPCTGPGEAGGKNGTSIVSVMPSANSFEPAVIAANVGTDAKPTRSATISTYRRVGPEKPESARYTPSSRFRMTLSGGTRSSSGWSGTAGSPPCEQ</sequence>
<protein>
    <submittedName>
        <fullName evidence="2">Uncharacterized protein</fullName>
    </submittedName>
</protein>
<gene>
    <name evidence="2" type="ORF">Ari01nite_37980</name>
</gene>
<evidence type="ECO:0000313" key="3">
    <source>
        <dbReference type="Proteomes" id="UP000636960"/>
    </source>
</evidence>
<comment type="caution">
    <text evidence="2">The sequence shown here is derived from an EMBL/GenBank/DDBJ whole genome shotgun (WGS) entry which is preliminary data.</text>
</comment>
<feature type="compositionally biased region" description="Low complexity" evidence="1">
    <location>
        <begin position="79"/>
        <end position="101"/>
    </location>
</feature>
<organism evidence="2 3">
    <name type="scientific">Paractinoplanes rishiriensis</name>
    <dbReference type="NCBI Taxonomy" id="1050105"/>
    <lineage>
        <taxon>Bacteria</taxon>
        <taxon>Bacillati</taxon>
        <taxon>Actinomycetota</taxon>
        <taxon>Actinomycetes</taxon>
        <taxon>Micromonosporales</taxon>
        <taxon>Micromonosporaceae</taxon>
        <taxon>Paractinoplanes</taxon>
    </lineage>
</organism>
<dbReference type="EMBL" id="BOMV01000042">
    <property type="protein sequence ID" value="GIE96333.1"/>
    <property type="molecule type" value="Genomic_DNA"/>
</dbReference>
<dbReference type="AlphaFoldDB" id="A0A919K0A4"/>
<proteinExistence type="predicted"/>
<name>A0A919K0A4_9ACTN</name>
<reference evidence="2" key="1">
    <citation type="submission" date="2021-01" db="EMBL/GenBank/DDBJ databases">
        <title>Whole genome shotgun sequence of Actinoplanes rishiriensis NBRC 108556.</title>
        <authorList>
            <person name="Komaki H."/>
            <person name="Tamura T."/>
        </authorList>
    </citation>
    <scope>NUCLEOTIDE SEQUENCE</scope>
    <source>
        <strain evidence="2">NBRC 108556</strain>
    </source>
</reference>
<evidence type="ECO:0000256" key="1">
    <source>
        <dbReference type="SAM" id="MobiDB-lite"/>
    </source>
</evidence>
<feature type="region of interest" description="Disordered" evidence="1">
    <location>
        <begin position="1"/>
        <end position="22"/>
    </location>
</feature>
<accession>A0A919K0A4</accession>